<dbReference type="RefSeq" id="WP_162663040.1">
    <property type="nucleotide sequence ID" value="NZ_CP048020.1"/>
</dbReference>
<organism evidence="2 3">
    <name type="scientific">Treponema vincentii</name>
    <dbReference type="NCBI Taxonomy" id="69710"/>
    <lineage>
        <taxon>Bacteria</taxon>
        <taxon>Pseudomonadati</taxon>
        <taxon>Spirochaetota</taxon>
        <taxon>Spirochaetia</taxon>
        <taxon>Spirochaetales</taxon>
        <taxon>Treponemataceae</taxon>
        <taxon>Treponema</taxon>
    </lineage>
</organism>
<name>A0A6P1XZN7_9SPIR</name>
<accession>A0A6P1XZN7</accession>
<dbReference type="CDD" id="cd00093">
    <property type="entry name" value="HTH_XRE"/>
    <property type="match status" value="1"/>
</dbReference>
<dbReference type="KEGG" id="trz:GWP43_04570"/>
<protein>
    <submittedName>
        <fullName evidence="2">Helix-turn-helix transcriptional regulator</fullName>
    </submittedName>
</protein>
<reference evidence="2 3" key="1">
    <citation type="submission" date="2020-01" db="EMBL/GenBank/DDBJ databases">
        <title>Complete genome sequence of a human oral phylogroup 1 Treponema sp. strain ATCC 700766, originally isolated from periodontitis dental plaque.</title>
        <authorList>
            <person name="Chan Y."/>
            <person name="Huo Y.-B."/>
            <person name="Yu X.-L."/>
            <person name="Zeng H."/>
            <person name="Leung W.-K."/>
            <person name="Watt R.M."/>
        </authorList>
    </citation>
    <scope>NUCLEOTIDE SEQUENCE [LARGE SCALE GENOMIC DNA]</scope>
    <source>
        <strain evidence="2 3">OMZ 804</strain>
    </source>
</reference>
<dbReference type="InterPro" id="IPR001387">
    <property type="entry name" value="Cro/C1-type_HTH"/>
</dbReference>
<dbReference type="GO" id="GO:0003677">
    <property type="term" value="F:DNA binding"/>
    <property type="evidence" value="ECO:0007669"/>
    <property type="project" value="InterPro"/>
</dbReference>
<evidence type="ECO:0000313" key="2">
    <source>
        <dbReference type="EMBL" id="QHX42835.1"/>
    </source>
</evidence>
<dbReference type="EMBL" id="CP048020">
    <property type="protein sequence ID" value="QHX42835.1"/>
    <property type="molecule type" value="Genomic_DNA"/>
</dbReference>
<sequence length="99" mass="11457">MNIDFLVFFETVKELAKKKNMTIEMMIQSIEGLSFNSLNTYNSMRKARNLPRADDVLRIAKFFGVSVEYLVTGEEPDNHSRIAAIREQLKAIDNELQKM</sequence>
<evidence type="ECO:0000259" key="1">
    <source>
        <dbReference type="PROSITE" id="PS50943"/>
    </source>
</evidence>
<dbReference type="Proteomes" id="UP000464374">
    <property type="component" value="Chromosome"/>
</dbReference>
<gene>
    <name evidence="2" type="ORF">GWP43_04570</name>
</gene>
<dbReference type="SUPFAM" id="SSF47413">
    <property type="entry name" value="lambda repressor-like DNA-binding domains"/>
    <property type="match status" value="1"/>
</dbReference>
<dbReference type="InterPro" id="IPR010982">
    <property type="entry name" value="Lambda_DNA-bd_dom_sf"/>
</dbReference>
<feature type="domain" description="HTH cro/C1-type" evidence="1">
    <location>
        <begin position="37"/>
        <end position="70"/>
    </location>
</feature>
<proteinExistence type="predicted"/>
<dbReference type="AlphaFoldDB" id="A0A6P1XZN7"/>
<dbReference type="Gene3D" id="1.10.260.40">
    <property type="entry name" value="lambda repressor-like DNA-binding domains"/>
    <property type="match status" value="1"/>
</dbReference>
<dbReference type="PROSITE" id="PS50943">
    <property type="entry name" value="HTH_CROC1"/>
    <property type="match status" value="1"/>
</dbReference>
<evidence type="ECO:0000313" key="3">
    <source>
        <dbReference type="Proteomes" id="UP000464374"/>
    </source>
</evidence>